<dbReference type="InterPro" id="IPR050895">
    <property type="entry name" value="XK-related_scramblase"/>
</dbReference>
<feature type="transmembrane region" description="Helical" evidence="7">
    <location>
        <begin position="12"/>
        <end position="33"/>
    </location>
</feature>
<evidence type="ECO:0000256" key="5">
    <source>
        <dbReference type="ARBA" id="ARBA00022989"/>
    </source>
</evidence>
<dbReference type="AlphaFoldDB" id="A0ABD0XW63"/>
<keyword evidence="4 7" id="KW-0812">Transmembrane</keyword>
<comment type="subcellular location">
    <subcellularLocation>
        <location evidence="1">Cell membrane</location>
        <topology evidence="1">Multi-pass membrane protein</topology>
    </subcellularLocation>
    <subcellularLocation>
        <location evidence="7">Membrane</location>
        <topology evidence="7">Multi-pass membrane protein</topology>
    </subcellularLocation>
</comment>
<reference evidence="8 9" key="1">
    <citation type="submission" date="2024-06" db="EMBL/GenBank/DDBJ databases">
        <authorList>
            <person name="Pan Q."/>
            <person name="Wen M."/>
            <person name="Jouanno E."/>
            <person name="Zahm M."/>
            <person name="Klopp C."/>
            <person name="Cabau C."/>
            <person name="Louis A."/>
            <person name="Berthelot C."/>
            <person name="Parey E."/>
            <person name="Roest Crollius H."/>
            <person name="Montfort J."/>
            <person name="Robinson-Rechavi M."/>
            <person name="Bouchez O."/>
            <person name="Lampietro C."/>
            <person name="Lopez Roques C."/>
            <person name="Donnadieu C."/>
            <person name="Postlethwait J."/>
            <person name="Bobe J."/>
            <person name="Verreycken H."/>
            <person name="Guiguen Y."/>
        </authorList>
    </citation>
    <scope>NUCLEOTIDE SEQUENCE [LARGE SCALE GENOMIC DNA]</scope>
    <source>
        <strain evidence="8">Up_M1</strain>
        <tissue evidence="8">Testis</tissue>
    </source>
</reference>
<comment type="similarity">
    <text evidence="2 7">Belongs to the XK family.</text>
</comment>
<comment type="caution">
    <text evidence="8">The sequence shown here is derived from an EMBL/GenBank/DDBJ whole genome shotgun (WGS) entry which is preliminary data.</text>
</comment>
<feature type="transmembrane region" description="Helical" evidence="7">
    <location>
        <begin position="45"/>
        <end position="68"/>
    </location>
</feature>
<evidence type="ECO:0000313" key="8">
    <source>
        <dbReference type="EMBL" id="KAL1006296.1"/>
    </source>
</evidence>
<evidence type="ECO:0000256" key="3">
    <source>
        <dbReference type="ARBA" id="ARBA00022475"/>
    </source>
</evidence>
<dbReference type="Pfam" id="PF09815">
    <property type="entry name" value="XK-related"/>
    <property type="match status" value="1"/>
</dbReference>
<evidence type="ECO:0000313" key="9">
    <source>
        <dbReference type="Proteomes" id="UP001557470"/>
    </source>
</evidence>
<protein>
    <recommendedName>
        <fullName evidence="7">XK-related protein</fullName>
    </recommendedName>
</protein>
<keyword evidence="9" id="KW-1185">Reference proteome</keyword>
<feature type="transmembrane region" description="Helical" evidence="7">
    <location>
        <begin position="168"/>
        <end position="189"/>
    </location>
</feature>
<keyword evidence="3" id="KW-1003">Cell membrane</keyword>
<dbReference type="PANTHER" id="PTHR16024:SF13">
    <property type="entry name" value="XK-RELATED PROTEIN 9"/>
    <property type="match status" value="1"/>
</dbReference>
<proteinExistence type="inferred from homology"/>
<feature type="transmembrane region" description="Helical" evidence="7">
    <location>
        <begin position="296"/>
        <end position="314"/>
    </location>
</feature>
<sequence>MSLANSEFTKKRWWLTVIGLVLYQVDILTDVVLSVKYFLAGDCLWSVLTLLFVVIASLATNTFSYAWYRDDTLADEEDSRTSEVVRCGLTGFHVCQMGVFMRYSNLVKKGHRVLWPKSPGSTSSRHDHHVLFGHAADLSMLKMFETFLESSPQLLLQFYIMLRHTHFSILQCICMGFSCVNIAWAVVDYHRCLRRSLPEVAEMPCGFPTLFYFLYKLFTIVPRILSLSFLLILTPYCLLGLACLGLFGTLWACLVQTKFCTSKSLEVLYRTIVGVILVFTFFNVKGQNTRLEMGVYYLLYGLVNISGPGLLILLKPEFGATDFFWPMTVVIALGTLVGLGCLCLYYGLFHPKGNTIESDGMDEVDGEMPRESRERIKDFLQL</sequence>
<evidence type="ECO:0000256" key="2">
    <source>
        <dbReference type="ARBA" id="ARBA00008789"/>
    </source>
</evidence>
<gene>
    <name evidence="8" type="ORF">UPYG_G00070400</name>
</gene>
<dbReference type="InterPro" id="IPR018629">
    <property type="entry name" value="XK-rel"/>
</dbReference>
<keyword evidence="5 7" id="KW-1133">Transmembrane helix</keyword>
<evidence type="ECO:0000256" key="6">
    <source>
        <dbReference type="ARBA" id="ARBA00023136"/>
    </source>
</evidence>
<feature type="transmembrane region" description="Helical" evidence="7">
    <location>
        <begin position="210"/>
        <end position="232"/>
    </location>
</feature>
<dbReference type="PANTHER" id="PTHR16024">
    <property type="entry name" value="XK-RELATED PROTEIN"/>
    <property type="match status" value="1"/>
</dbReference>
<feature type="transmembrane region" description="Helical" evidence="7">
    <location>
        <begin position="323"/>
        <end position="348"/>
    </location>
</feature>
<name>A0ABD0XW63_UMBPY</name>
<evidence type="ECO:0000256" key="1">
    <source>
        <dbReference type="ARBA" id="ARBA00004651"/>
    </source>
</evidence>
<dbReference type="GO" id="GO:0005886">
    <property type="term" value="C:plasma membrane"/>
    <property type="evidence" value="ECO:0007669"/>
    <property type="project" value="UniProtKB-SubCell"/>
</dbReference>
<evidence type="ECO:0000256" key="7">
    <source>
        <dbReference type="RuleBase" id="RU910716"/>
    </source>
</evidence>
<dbReference type="EMBL" id="JAGEUA010000002">
    <property type="protein sequence ID" value="KAL1006296.1"/>
    <property type="molecule type" value="Genomic_DNA"/>
</dbReference>
<dbReference type="Proteomes" id="UP001557470">
    <property type="component" value="Unassembled WGS sequence"/>
</dbReference>
<keyword evidence="6 7" id="KW-0472">Membrane</keyword>
<feature type="transmembrane region" description="Helical" evidence="7">
    <location>
        <begin position="267"/>
        <end position="284"/>
    </location>
</feature>
<feature type="transmembrane region" description="Helical" evidence="7">
    <location>
        <begin position="238"/>
        <end position="255"/>
    </location>
</feature>
<evidence type="ECO:0000256" key="4">
    <source>
        <dbReference type="ARBA" id="ARBA00022692"/>
    </source>
</evidence>
<accession>A0ABD0XW63</accession>
<organism evidence="8 9">
    <name type="scientific">Umbra pygmaea</name>
    <name type="common">Eastern mudminnow</name>
    <dbReference type="NCBI Taxonomy" id="75934"/>
    <lineage>
        <taxon>Eukaryota</taxon>
        <taxon>Metazoa</taxon>
        <taxon>Chordata</taxon>
        <taxon>Craniata</taxon>
        <taxon>Vertebrata</taxon>
        <taxon>Euteleostomi</taxon>
        <taxon>Actinopterygii</taxon>
        <taxon>Neopterygii</taxon>
        <taxon>Teleostei</taxon>
        <taxon>Protacanthopterygii</taxon>
        <taxon>Esociformes</taxon>
        <taxon>Umbridae</taxon>
        <taxon>Umbra</taxon>
    </lineage>
</organism>